<dbReference type="GO" id="GO:0003676">
    <property type="term" value="F:nucleic acid binding"/>
    <property type="evidence" value="ECO:0007669"/>
    <property type="project" value="InterPro"/>
</dbReference>
<evidence type="ECO:0000313" key="4">
    <source>
        <dbReference type="EMBL" id="OWY91568.1"/>
    </source>
</evidence>
<gene>
    <name evidence="4" type="ORF">PHMEG_00039793</name>
</gene>
<dbReference type="InterPro" id="IPR001878">
    <property type="entry name" value="Znf_CCHC"/>
</dbReference>
<sequence length="355" mass="40081">MESIRSSDHGSRWEYDPDDVDWPTSAQATVATAATGATGSTMIQRVRISAISDLKEFTGKDQDKDRARAWISKVKSTFMRDQASDDEKCLTFADLLAGSAKNGYRQLSRSTLNKWSELLRSFQTQYCGLGVSIKDDNAKERREHVDHYIETLEDQNLAERLTLLRLTDADDLEEVLRARDRAKNRQKKAAFGSRSTGRSLPTPPPKQVRAIQIQANDSRSESESDGSGGSDSDVDSHRKIFLAANEDVTPKMEKEPAAPDPRLPERDQGHQDHNLKIHGNGFNRDRCSHCGSRKHSDLGCWRRVTCTKCGKRGHPSDHCLFVCRGCGELHDMGRCPMEEFYIQIRQWFNPTKHMG</sequence>
<keyword evidence="1" id="KW-0862">Zinc</keyword>
<dbReference type="AlphaFoldDB" id="A0A225UEX1"/>
<evidence type="ECO:0000256" key="1">
    <source>
        <dbReference type="PROSITE-ProRule" id="PRU00047"/>
    </source>
</evidence>
<dbReference type="EMBL" id="NBNE01019926">
    <property type="protein sequence ID" value="OWY91568.1"/>
    <property type="molecule type" value="Genomic_DNA"/>
</dbReference>
<name>A0A225UEX1_9STRA</name>
<evidence type="ECO:0000313" key="5">
    <source>
        <dbReference type="Proteomes" id="UP000198211"/>
    </source>
</evidence>
<dbReference type="PROSITE" id="PS50158">
    <property type="entry name" value="ZF_CCHC"/>
    <property type="match status" value="1"/>
</dbReference>
<comment type="caution">
    <text evidence="4">The sequence shown here is derived from an EMBL/GenBank/DDBJ whole genome shotgun (WGS) entry which is preliminary data.</text>
</comment>
<feature type="domain" description="CCHC-type" evidence="3">
    <location>
        <begin position="306"/>
        <end position="319"/>
    </location>
</feature>
<keyword evidence="1" id="KW-0863">Zinc-finger</keyword>
<protein>
    <recommendedName>
        <fullName evidence="3">CCHC-type domain-containing protein</fullName>
    </recommendedName>
</protein>
<organism evidence="4 5">
    <name type="scientific">Phytophthora megakarya</name>
    <dbReference type="NCBI Taxonomy" id="4795"/>
    <lineage>
        <taxon>Eukaryota</taxon>
        <taxon>Sar</taxon>
        <taxon>Stramenopiles</taxon>
        <taxon>Oomycota</taxon>
        <taxon>Peronosporomycetes</taxon>
        <taxon>Peronosporales</taxon>
        <taxon>Peronosporaceae</taxon>
        <taxon>Phytophthora</taxon>
    </lineage>
</organism>
<accession>A0A225UEX1</accession>
<evidence type="ECO:0000259" key="3">
    <source>
        <dbReference type="PROSITE" id="PS50158"/>
    </source>
</evidence>
<dbReference type="OrthoDB" id="1752139at2759"/>
<feature type="region of interest" description="Disordered" evidence="2">
    <location>
        <begin position="179"/>
        <end position="278"/>
    </location>
</feature>
<proteinExistence type="predicted"/>
<reference evidence="5" key="1">
    <citation type="submission" date="2017-03" db="EMBL/GenBank/DDBJ databases">
        <title>Phytopthora megakarya and P. palmivora, two closely related causual agents of cacao black pod achieved similar genome size and gene model numbers by different mechanisms.</title>
        <authorList>
            <person name="Ali S."/>
            <person name="Shao J."/>
            <person name="Larry D.J."/>
            <person name="Kronmiller B."/>
            <person name="Shen D."/>
            <person name="Strem M.D."/>
            <person name="Melnick R.L."/>
            <person name="Guiltinan M.J."/>
            <person name="Tyler B.M."/>
            <person name="Meinhardt L.W."/>
            <person name="Bailey B.A."/>
        </authorList>
    </citation>
    <scope>NUCLEOTIDE SEQUENCE [LARGE SCALE GENOMIC DNA]</scope>
    <source>
        <strain evidence="5">zdho120</strain>
    </source>
</reference>
<dbReference type="Proteomes" id="UP000198211">
    <property type="component" value="Unassembled WGS sequence"/>
</dbReference>
<evidence type="ECO:0000256" key="2">
    <source>
        <dbReference type="SAM" id="MobiDB-lite"/>
    </source>
</evidence>
<feature type="non-terminal residue" evidence="4">
    <location>
        <position position="355"/>
    </location>
</feature>
<dbReference type="GO" id="GO:0008270">
    <property type="term" value="F:zinc ion binding"/>
    <property type="evidence" value="ECO:0007669"/>
    <property type="project" value="UniProtKB-KW"/>
</dbReference>
<keyword evidence="5" id="KW-1185">Reference proteome</keyword>
<keyword evidence="1" id="KW-0479">Metal-binding</keyword>
<feature type="compositionally biased region" description="Basic and acidic residues" evidence="2">
    <location>
        <begin position="248"/>
        <end position="275"/>
    </location>
</feature>